<dbReference type="Proteomes" id="UP000190648">
    <property type="component" value="Unassembled WGS sequence"/>
</dbReference>
<organism evidence="1 2">
    <name type="scientific">Patagioenas fasciata monilis</name>
    <dbReference type="NCBI Taxonomy" id="372326"/>
    <lineage>
        <taxon>Eukaryota</taxon>
        <taxon>Metazoa</taxon>
        <taxon>Chordata</taxon>
        <taxon>Craniata</taxon>
        <taxon>Vertebrata</taxon>
        <taxon>Euteleostomi</taxon>
        <taxon>Archelosauria</taxon>
        <taxon>Archosauria</taxon>
        <taxon>Dinosauria</taxon>
        <taxon>Saurischia</taxon>
        <taxon>Theropoda</taxon>
        <taxon>Coelurosauria</taxon>
        <taxon>Aves</taxon>
        <taxon>Neognathae</taxon>
        <taxon>Neoaves</taxon>
        <taxon>Columbimorphae</taxon>
        <taxon>Columbiformes</taxon>
        <taxon>Columbidae</taxon>
        <taxon>Patagioenas</taxon>
    </lineage>
</organism>
<protein>
    <submittedName>
        <fullName evidence="1">Uncharacterized protein</fullName>
    </submittedName>
</protein>
<accession>A0A1V4J4P1</accession>
<dbReference type="AlphaFoldDB" id="A0A1V4J4P1"/>
<comment type="caution">
    <text evidence="1">The sequence shown here is derived from an EMBL/GenBank/DDBJ whole genome shotgun (WGS) entry which is preliminary data.</text>
</comment>
<gene>
    <name evidence="1" type="ORF">AV530_017079</name>
</gene>
<evidence type="ECO:0000313" key="2">
    <source>
        <dbReference type="Proteomes" id="UP000190648"/>
    </source>
</evidence>
<reference evidence="1 2" key="1">
    <citation type="submission" date="2016-02" db="EMBL/GenBank/DDBJ databases">
        <title>Band-tailed pigeon sequencing and assembly.</title>
        <authorList>
            <person name="Soares A.E."/>
            <person name="Novak B.J."/>
            <person name="Rice E.S."/>
            <person name="O'Connell B."/>
            <person name="Chang D."/>
            <person name="Weber S."/>
            <person name="Shapiro B."/>
        </authorList>
    </citation>
    <scope>NUCLEOTIDE SEQUENCE [LARGE SCALE GENOMIC DNA]</scope>
    <source>
        <strain evidence="1">BTP2013</strain>
        <tissue evidence="1">Blood</tissue>
    </source>
</reference>
<sequence length="88" mass="9716">MLKAPHESSLPGPQTFQENIFHLVKWLLAPLARAGEVAWVQLRPALAIPLEHSNLIFSLLLINRAGAVTHKTKQKGELKTQGASELML</sequence>
<keyword evidence="2" id="KW-1185">Reference proteome</keyword>
<dbReference type="EMBL" id="LSYS01009367">
    <property type="protein sequence ID" value="OPJ67181.1"/>
    <property type="molecule type" value="Genomic_DNA"/>
</dbReference>
<name>A0A1V4J4P1_PATFA</name>
<evidence type="ECO:0000313" key="1">
    <source>
        <dbReference type="EMBL" id="OPJ67181.1"/>
    </source>
</evidence>
<proteinExistence type="predicted"/>